<protein>
    <submittedName>
        <fullName evidence="1">Uncharacterized protein</fullName>
    </submittedName>
</protein>
<evidence type="ECO:0000313" key="1">
    <source>
        <dbReference type="EMBL" id="MBB3195355.1"/>
    </source>
</evidence>
<dbReference type="Proteomes" id="UP000574369">
    <property type="component" value="Unassembled WGS sequence"/>
</dbReference>
<keyword evidence="2" id="KW-1185">Reference proteome</keyword>
<gene>
    <name evidence="1" type="ORF">FHS28_002758</name>
</gene>
<name>A0ABR6GTG7_9BURK</name>
<dbReference type="EMBL" id="JACHXO010000004">
    <property type="protein sequence ID" value="MBB3195355.1"/>
    <property type="molecule type" value="Genomic_DNA"/>
</dbReference>
<proteinExistence type="predicted"/>
<dbReference type="RefSeq" id="WP_088451315.1">
    <property type="nucleotide sequence ID" value="NZ_JACHXO010000004.1"/>
</dbReference>
<reference evidence="1 2" key="1">
    <citation type="submission" date="2020-08" db="EMBL/GenBank/DDBJ databases">
        <title>Genomic Encyclopedia of Type Strains, Phase III (KMG-III): the genomes of soil and plant-associated and newly described type strains.</title>
        <authorList>
            <person name="Whitman W."/>
        </authorList>
    </citation>
    <scope>NUCLEOTIDE SEQUENCE [LARGE SCALE GENOMIC DNA]</scope>
    <source>
        <strain evidence="1 2">CECT 7247</strain>
    </source>
</reference>
<comment type="caution">
    <text evidence="1">The sequence shown here is derived from an EMBL/GenBank/DDBJ whole genome shotgun (WGS) entry which is preliminary data.</text>
</comment>
<sequence length="125" mass="13918">MTDRNQRLDEILAEAAPEIQEHWEHCREAGLSGHTEEASDKVDGQILAYFARLKALPDPAEEASVLDAMRQLYEALDEINEETDGGLLETDERELLVPLFIDAAEACGVDPEAHDGEPGGEWRNF</sequence>
<organism evidence="1 2">
    <name type="scientific">Roseateles terrae</name>
    <dbReference type="NCBI Taxonomy" id="431060"/>
    <lineage>
        <taxon>Bacteria</taxon>
        <taxon>Pseudomonadati</taxon>
        <taxon>Pseudomonadota</taxon>
        <taxon>Betaproteobacteria</taxon>
        <taxon>Burkholderiales</taxon>
        <taxon>Sphaerotilaceae</taxon>
        <taxon>Roseateles</taxon>
    </lineage>
</organism>
<accession>A0ABR6GTG7</accession>
<evidence type="ECO:0000313" key="2">
    <source>
        <dbReference type="Proteomes" id="UP000574369"/>
    </source>
</evidence>